<dbReference type="EMBL" id="UZAN01042521">
    <property type="protein sequence ID" value="VDP76119.1"/>
    <property type="molecule type" value="Genomic_DNA"/>
</dbReference>
<feature type="transmembrane region" description="Helical" evidence="1">
    <location>
        <begin position="48"/>
        <end position="66"/>
    </location>
</feature>
<evidence type="ECO:0000256" key="1">
    <source>
        <dbReference type="SAM" id="Phobius"/>
    </source>
</evidence>
<keyword evidence="3" id="KW-1185">Reference proteome</keyword>
<dbReference type="WBParaSite" id="ECPE_0000565501-mRNA-1">
    <property type="protein sequence ID" value="ECPE_0000565501-mRNA-1"/>
    <property type="gene ID" value="ECPE_0000565501"/>
</dbReference>
<feature type="transmembrane region" description="Helical" evidence="1">
    <location>
        <begin position="7"/>
        <end position="28"/>
    </location>
</feature>
<proteinExistence type="predicted"/>
<dbReference type="Proteomes" id="UP000272942">
    <property type="component" value="Unassembled WGS sequence"/>
</dbReference>
<dbReference type="AlphaFoldDB" id="A0A183AFA7"/>
<gene>
    <name evidence="2" type="ORF">ECPE_LOCUS5642</name>
</gene>
<feature type="transmembrane region" description="Helical" evidence="1">
    <location>
        <begin position="108"/>
        <end position="129"/>
    </location>
</feature>
<accession>A0A183AFA7</accession>
<keyword evidence="1" id="KW-0472">Membrane</keyword>
<organism evidence="4">
    <name type="scientific">Echinostoma caproni</name>
    <dbReference type="NCBI Taxonomy" id="27848"/>
    <lineage>
        <taxon>Eukaryota</taxon>
        <taxon>Metazoa</taxon>
        <taxon>Spiralia</taxon>
        <taxon>Lophotrochozoa</taxon>
        <taxon>Platyhelminthes</taxon>
        <taxon>Trematoda</taxon>
        <taxon>Digenea</taxon>
        <taxon>Plagiorchiida</taxon>
        <taxon>Echinostomata</taxon>
        <taxon>Echinostomatoidea</taxon>
        <taxon>Echinostomatidae</taxon>
        <taxon>Echinostoma</taxon>
    </lineage>
</organism>
<protein>
    <submittedName>
        <fullName evidence="2 4">Uncharacterized protein</fullName>
    </submittedName>
</protein>
<reference evidence="2 3" key="2">
    <citation type="submission" date="2018-11" db="EMBL/GenBank/DDBJ databases">
        <authorList>
            <consortium name="Pathogen Informatics"/>
        </authorList>
    </citation>
    <scope>NUCLEOTIDE SEQUENCE [LARGE SCALE GENOMIC DNA]</scope>
    <source>
        <strain evidence="2 3">Egypt</strain>
    </source>
</reference>
<feature type="transmembrane region" description="Helical" evidence="1">
    <location>
        <begin position="73"/>
        <end position="93"/>
    </location>
</feature>
<keyword evidence="1" id="KW-0812">Transmembrane</keyword>
<sequence>MESKTLLLLILGITALIAAILGIVPLALTGVGNAGYTSQFQCYVAMDIIGIIVLIAGAILAFILACKDIYHSYPIIIALAVIIPLGLLAYIIANACYWPKVTPSPGSWLLSAMWAAVPPALTALIYVCVRPDRVL</sequence>
<evidence type="ECO:0000313" key="2">
    <source>
        <dbReference type="EMBL" id="VDP76119.1"/>
    </source>
</evidence>
<evidence type="ECO:0000313" key="3">
    <source>
        <dbReference type="Proteomes" id="UP000272942"/>
    </source>
</evidence>
<keyword evidence="1" id="KW-1133">Transmembrane helix</keyword>
<reference evidence="4" key="1">
    <citation type="submission" date="2016-06" db="UniProtKB">
        <authorList>
            <consortium name="WormBaseParasite"/>
        </authorList>
    </citation>
    <scope>IDENTIFICATION</scope>
</reference>
<name>A0A183AFA7_9TREM</name>
<evidence type="ECO:0000313" key="4">
    <source>
        <dbReference type="WBParaSite" id="ECPE_0000565501-mRNA-1"/>
    </source>
</evidence>